<keyword evidence="6 7" id="KW-0804">Transcription</keyword>
<evidence type="ECO:0000256" key="6">
    <source>
        <dbReference type="ARBA" id="ARBA00023163"/>
    </source>
</evidence>
<feature type="binding site" evidence="7">
    <location>
        <position position="97"/>
    </location>
    <ligand>
        <name>Ni(2+)</name>
        <dbReference type="ChEBI" id="CHEBI:49786"/>
    </ligand>
</feature>
<evidence type="ECO:0000256" key="4">
    <source>
        <dbReference type="ARBA" id="ARBA00023015"/>
    </source>
</evidence>
<evidence type="ECO:0000259" key="8">
    <source>
        <dbReference type="Pfam" id="PF01402"/>
    </source>
</evidence>
<organism evidence="10 11">
    <name type="scientific">Wenzhouxiangella limi</name>
    <dbReference type="NCBI Taxonomy" id="2707351"/>
    <lineage>
        <taxon>Bacteria</taxon>
        <taxon>Pseudomonadati</taxon>
        <taxon>Pseudomonadota</taxon>
        <taxon>Gammaproteobacteria</taxon>
        <taxon>Chromatiales</taxon>
        <taxon>Wenzhouxiangellaceae</taxon>
        <taxon>Wenzhouxiangella</taxon>
    </lineage>
</organism>
<feature type="binding site" evidence="7">
    <location>
        <position position="78"/>
    </location>
    <ligand>
        <name>Ni(2+)</name>
        <dbReference type="ChEBI" id="CHEBI:49786"/>
    </ligand>
</feature>
<keyword evidence="3 7" id="KW-0479">Metal-binding</keyword>
<comment type="caution">
    <text evidence="10">The sequence shown here is derived from an EMBL/GenBank/DDBJ whole genome shotgun (WGS) entry which is preliminary data.</text>
</comment>
<evidence type="ECO:0000259" key="9">
    <source>
        <dbReference type="Pfam" id="PF08753"/>
    </source>
</evidence>
<dbReference type="InterPro" id="IPR014864">
    <property type="entry name" value="TF_NikR_Ni-bd_C"/>
</dbReference>
<dbReference type="InterPro" id="IPR002145">
    <property type="entry name" value="CopG"/>
</dbReference>
<dbReference type="NCBIfam" id="NF002815">
    <property type="entry name" value="PRK02967.1"/>
    <property type="match status" value="1"/>
</dbReference>
<dbReference type="CDD" id="cd22231">
    <property type="entry name" value="RHH_NikR_HicB-like"/>
    <property type="match status" value="1"/>
</dbReference>
<dbReference type="PANTHER" id="PTHR34719">
    <property type="entry name" value="NICKEL-RESPONSIVE REGULATOR"/>
    <property type="match status" value="1"/>
</dbReference>
<evidence type="ECO:0000313" key="10">
    <source>
        <dbReference type="EMBL" id="NDY95698.1"/>
    </source>
</evidence>
<dbReference type="InterPro" id="IPR045865">
    <property type="entry name" value="ACT-like_dom_sf"/>
</dbReference>
<name>A0A845UYB3_9GAMM</name>
<dbReference type="AlphaFoldDB" id="A0A845UYB3"/>
<accession>A0A845UYB3</accession>
<dbReference type="Proteomes" id="UP000484885">
    <property type="component" value="Unassembled WGS sequence"/>
</dbReference>
<keyword evidence="5 7" id="KW-0238">DNA-binding</keyword>
<feature type="domain" description="Ribbon-helix-helix protein CopG" evidence="8">
    <location>
        <begin position="3"/>
        <end position="41"/>
    </location>
</feature>
<dbReference type="EMBL" id="JAAGSC010000040">
    <property type="protein sequence ID" value="NDY95698.1"/>
    <property type="molecule type" value="Genomic_DNA"/>
</dbReference>
<dbReference type="HAMAP" id="MF_00476">
    <property type="entry name" value="NikR"/>
    <property type="match status" value="1"/>
</dbReference>
<gene>
    <name evidence="10" type="primary">nikR</name>
    <name evidence="10" type="ORF">G3I74_08165</name>
</gene>
<dbReference type="NCBIfam" id="NF002169">
    <property type="entry name" value="PRK01002.1"/>
    <property type="match status" value="1"/>
</dbReference>
<comment type="function">
    <text evidence="7">Transcriptional regulator.</text>
</comment>
<keyword evidence="11" id="KW-1185">Reference proteome</keyword>
<evidence type="ECO:0000256" key="1">
    <source>
        <dbReference type="ARBA" id="ARBA00008478"/>
    </source>
</evidence>
<dbReference type="InterPro" id="IPR050192">
    <property type="entry name" value="CopG/NikR_regulator"/>
</dbReference>
<dbReference type="Pfam" id="PF08753">
    <property type="entry name" value="NikR_C"/>
    <property type="match status" value="1"/>
</dbReference>
<dbReference type="NCBIfam" id="NF003381">
    <property type="entry name" value="PRK04460.1"/>
    <property type="match status" value="1"/>
</dbReference>
<evidence type="ECO:0000256" key="3">
    <source>
        <dbReference type="ARBA" id="ARBA00022723"/>
    </source>
</evidence>
<dbReference type="SUPFAM" id="SSF55021">
    <property type="entry name" value="ACT-like"/>
    <property type="match status" value="1"/>
</dbReference>
<sequence>MTERFTVSLDKDLAESFEAYRQRLGYASRSEAIRDLLRGFMARERAEGDPDGGCVGILSYVYDHHRGGLGDQLTEAQHAHHDLTVATLHVHLDHDHCLETSILRGPLKRVREFSQQFIARRGVRHGDLHLVPVRVEADQHSHGDHVHAHEHITPHD</sequence>
<feature type="domain" description="Transcription factor NikR nickel binding C-terminal" evidence="9">
    <location>
        <begin position="55"/>
        <end position="131"/>
    </location>
</feature>
<evidence type="ECO:0000256" key="7">
    <source>
        <dbReference type="HAMAP-Rule" id="MF_00476"/>
    </source>
</evidence>
<dbReference type="SUPFAM" id="SSF47598">
    <property type="entry name" value="Ribbon-helix-helix"/>
    <property type="match status" value="1"/>
</dbReference>
<dbReference type="InterPro" id="IPR010985">
    <property type="entry name" value="Ribbon_hlx_hlx"/>
</dbReference>
<feature type="binding site" evidence="7">
    <location>
        <position position="91"/>
    </location>
    <ligand>
        <name>Ni(2+)</name>
        <dbReference type="ChEBI" id="CHEBI:49786"/>
    </ligand>
</feature>
<evidence type="ECO:0000256" key="2">
    <source>
        <dbReference type="ARBA" id="ARBA00022596"/>
    </source>
</evidence>
<evidence type="ECO:0000313" key="11">
    <source>
        <dbReference type="Proteomes" id="UP000484885"/>
    </source>
</evidence>
<comment type="similarity">
    <text evidence="1 7">Belongs to the transcriptional regulatory CopG/NikR family.</text>
</comment>
<dbReference type="GO" id="GO:0003677">
    <property type="term" value="F:DNA binding"/>
    <property type="evidence" value="ECO:0007669"/>
    <property type="project" value="UniProtKB-KW"/>
</dbReference>
<evidence type="ECO:0000256" key="5">
    <source>
        <dbReference type="ARBA" id="ARBA00023125"/>
    </source>
</evidence>
<dbReference type="GO" id="GO:0016151">
    <property type="term" value="F:nickel cation binding"/>
    <property type="evidence" value="ECO:0007669"/>
    <property type="project" value="UniProtKB-UniRule"/>
</dbReference>
<feature type="binding site" evidence="7">
    <location>
        <position position="89"/>
    </location>
    <ligand>
        <name>Ni(2+)</name>
        <dbReference type="ChEBI" id="CHEBI:49786"/>
    </ligand>
</feature>
<comment type="cofactor">
    <cofactor evidence="7">
        <name>Ni(2+)</name>
        <dbReference type="ChEBI" id="CHEBI:49786"/>
    </cofactor>
    <text evidence="7">Binds 1 nickel ion per subunit.</text>
</comment>
<dbReference type="GO" id="GO:0010045">
    <property type="term" value="P:response to nickel cation"/>
    <property type="evidence" value="ECO:0007669"/>
    <property type="project" value="InterPro"/>
</dbReference>
<dbReference type="Gene3D" id="1.10.1220.10">
    <property type="entry name" value="Met repressor-like"/>
    <property type="match status" value="1"/>
</dbReference>
<dbReference type="InterPro" id="IPR013321">
    <property type="entry name" value="Arc_rbn_hlx_hlx"/>
</dbReference>
<dbReference type="InterPro" id="IPR022988">
    <property type="entry name" value="Ni_resp_reg_NikR"/>
</dbReference>
<proteinExistence type="inferred from homology"/>
<dbReference type="InterPro" id="IPR027271">
    <property type="entry name" value="Acetolactate_synth/TF_NikR_C"/>
</dbReference>
<dbReference type="PANTHER" id="PTHR34719:SF2">
    <property type="entry name" value="NICKEL-RESPONSIVE REGULATOR"/>
    <property type="match status" value="1"/>
</dbReference>
<dbReference type="GO" id="GO:0003700">
    <property type="term" value="F:DNA-binding transcription factor activity"/>
    <property type="evidence" value="ECO:0007669"/>
    <property type="project" value="UniProtKB-UniRule"/>
</dbReference>
<dbReference type="Pfam" id="PF01402">
    <property type="entry name" value="RHH_1"/>
    <property type="match status" value="1"/>
</dbReference>
<dbReference type="RefSeq" id="WP_164211090.1">
    <property type="nucleotide sequence ID" value="NZ_JAAGSC010000040.1"/>
</dbReference>
<keyword evidence="2 7" id="KW-0533">Nickel</keyword>
<reference evidence="10 11" key="1">
    <citation type="submission" date="2020-02" db="EMBL/GenBank/DDBJ databases">
        <authorList>
            <person name="Zhang X.-Y."/>
        </authorList>
    </citation>
    <scope>NUCLEOTIDE SEQUENCE [LARGE SCALE GENOMIC DNA]</scope>
    <source>
        <strain evidence="10 11">C33</strain>
    </source>
</reference>
<protein>
    <recommendedName>
        <fullName evidence="7">Putative nickel-responsive regulator</fullName>
    </recommendedName>
</protein>
<dbReference type="Gene3D" id="3.30.70.1150">
    <property type="entry name" value="ACT-like. Chain A, domain 2"/>
    <property type="match status" value="1"/>
</dbReference>
<keyword evidence="4 7" id="KW-0805">Transcription regulation</keyword>